<dbReference type="PANTHER" id="PTHR42695">
    <property type="entry name" value="GLUTAMINE AMIDOTRANSFERASE YLR126C-RELATED"/>
    <property type="match status" value="1"/>
</dbReference>
<keyword evidence="3" id="KW-1185">Reference proteome</keyword>
<dbReference type="InterPro" id="IPR044992">
    <property type="entry name" value="ChyE-like"/>
</dbReference>
<evidence type="ECO:0000259" key="1">
    <source>
        <dbReference type="Pfam" id="PF00117"/>
    </source>
</evidence>
<dbReference type="EMBL" id="JAHSPR010000005">
    <property type="protein sequence ID" value="MBV4397219.1"/>
    <property type="molecule type" value="Genomic_DNA"/>
</dbReference>
<organism evidence="2 3">
    <name type="scientific">Advenella alkanexedens</name>
    <dbReference type="NCBI Taxonomy" id="1481665"/>
    <lineage>
        <taxon>Bacteria</taxon>
        <taxon>Pseudomonadati</taxon>
        <taxon>Pseudomonadota</taxon>
        <taxon>Betaproteobacteria</taxon>
        <taxon>Burkholderiales</taxon>
        <taxon>Alcaligenaceae</taxon>
    </lineage>
</organism>
<proteinExistence type="predicted"/>
<dbReference type="Pfam" id="PF00117">
    <property type="entry name" value="GATase"/>
    <property type="match status" value="1"/>
</dbReference>
<dbReference type="Proteomes" id="UP000722165">
    <property type="component" value="Unassembled WGS sequence"/>
</dbReference>
<keyword evidence="2" id="KW-0315">Glutamine amidotransferase</keyword>
<gene>
    <name evidence="2" type="ORF">KU392_08160</name>
</gene>
<comment type="caution">
    <text evidence="2">The sequence shown here is derived from an EMBL/GenBank/DDBJ whole genome shotgun (WGS) entry which is preliminary data.</text>
</comment>
<dbReference type="NCBIfam" id="NF006562">
    <property type="entry name" value="PRK09065.1"/>
    <property type="match status" value="1"/>
</dbReference>
<evidence type="ECO:0000313" key="3">
    <source>
        <dbReference type="Proteomes" id="UP000722165"/>
    </source>
</evidence>
<dbReference type="PROSITE" id="PS51273">
    <property type="entry name" value="GATASE_TYPE_1"/>
    <property type="match status" value="1"/>
</dbReference>
<sequence>MSDQIVLQVIQMGIPPEAVHTVYGDQYQWFQSALSRGPNPLSLDLRVTRPDLGETLPEPGDFDVAVITGSWSMVTDRLDWSERTAEWVRQVIAQERPLLGVCYGHQLMAHALGGVVDYHPDGPEIGCRPVSLNPAGQADPFFSSFPQQFQAHLTHWQSVLQVPSGAVVLGSSEHDSHQIIRYAKNALSVQFHPEFMEELMRHVIAGNNKSLSPENKTSLLDAVVDTVSARNILLQFVCQAV</sequence>
<protein>
    <submittedName>
        <fullName evidence="2">Glutamine amidotransferase</fullName>
    </submittedName>
</protein>
<dbReference type="InterPro" id="IPR017926">
    <property type="entry name" value="GATASE"/>
</dbReference>
<reference evidence="2 3" key="1">
    <citation type="submission" date="2021-06" db="EMBL/GenBank/DDBJ databases">
        <authorList>
            <person name="Lu T."/>
            <person name="Wang Q."/>
            <person name="Han X."/>
        </authorList>
    </citation>
    <scope>NUCLEOTIDE SEQUENCE [LARGE SCALE GENOMIC DNA]</scope>
    <source>
        <strain evidence="2 3">LAM0050</strain>
    </source>
</reference>
<name>A0ABS6NPC1_9BURK</name>
<dbReference type="InterPro" id="IPR029062">
    <property type="entry name" value="Class_I_gatase-like"/>
</dbReference>
<evidence type="ECO:0000313" key="2">
    <source>
        <dbReference type="EMBL" id="MBV4397219.1"/>
    </source>
</evidence>
<dbReference type="RefSeq" id="WP_169294514.1">
    <property type="nucleotide sequence ID" value="NZ_JAHSPR010000005.1"/>
</dbReference>
<accession>A0ABS6NPC1</accession>
<feature type="domain" description="Glutamine amidotransferase" evidence="1">
    <location>
        <begin position="59"/>
        <end position="202"/>
    </location>
</feature>
<dbReference type="PANTHER" id="PTHR42695:SF5">
    <property type="entry name" value="GLUTAMINE AMIDOTRANSFERASE YLR126C-RELATED"/>
    <property type="match status" value="1"/>
</dbReference>
<dbReference type="SUPFAM" id="SSF52317">
    <property type="entry name" value="Class I glutamine amidotransferase-like"/>
    <property type="match status" value="1"/>
</dbReference>
<dbReference type="Gene3D" id="3.40.50.880">
    <property type="match status" value="1"/>
</dbReference>
<dbReference type="CDD" id="cd01741">
    <property type="entry name" value="GATase1_1"/>
    <property type="match status" value="1"/>
</dbReference>